<dbReference type="Proteomes" id="UP000061135">
    <property type="component" value="Chromosome"/>
</dbReference>
<proteinExistence type="predicted"/>
<dbReference type="AlphaFoldDB" id="A0A0E3ZJ72"/>
<sequence length="95" mass="11410">MGLMDFEWDVAKSDLCQISRNFDFTYVLSVFIDPNLLIEKDQRWDYGEERFRALGVIDEKVFVVIYTKRPSAMRIISARRANRREVRRYEENHSS</sequence>
<dbReference type="PATRIC" id="fig|576611.7.peg.604"/>
<evidence type="ECO:0000313" key="2">
    <source>
        <dbReference type="Proteomes" id="UP000061135"/>
    </source>
</evidence>
<keyword evidence="2" id="KW-1185">Reference proteome</keyword>
<dbReference type="HOGENOM" id="CLU_149290_2_0_4"/>
<dbReference type="Pfam" id="PF04365">
    <property type="entry name" value="BrnT_toxin"/>
    <property type="match status" value="1"/>
</dbReference>
<dbReference type="InterPro" id="IPR038573">
    <property type="entry name" value="BrnT_sf"/>
</dbReference>
<reference evidence="1 2" key="1">
    <citation type="submission" date="2014-03" db="EMBL/GenBank/DDBJ databases">
        <title>Genome of Polynucleobacter strain MWH-MoK4.</title>
        <authorList>
            <person name="Hahn M.W."/>
        </authorList>
    </citation>
    <scope>NUCLEOTIDE SEQUENCE [LARGE SCALE GENOMIC DNA]</scope>
    <source>
        <strain evidence="1 2">MWH-MoK4</strain>
    </source>
</reference>
<name>A0A0E3ZJ72_9BURK</name>
<accession>A0A0E3ZJ72</accession>
<dbReference type="KEGG" id="pdq:CL55_00005970"/>
<evidence type="ECO:0000313" key="1">
    <source>
        <dbReference type="EMBL" id="AKD24930.1"/>
    </source>
</evidence>
<dbReference type="EMBL" id="CP007501">
    <property type="protein sequence ID" value="AKD24930.1"/>
    <property type="molecule type" value="Genomic_DNA"/>
</dbReference>
<dbReference type="Gene3D" id="3.10.450.530">
    <property type="entry name" value="Ribonuclease toxin, BrnT, of type II toxin-antitoxin system"/>
    <property type="match status" value="1"/>
</dbReference>
<gene>
    <name evidence="1" type="ORF">CL55_00005970</name>
</gene>
<organism evidence="1 2">
    <name type="scientific">Polynucleobacter duraquae</name>
    <dbReference type="NCBI Taxonomy" id="1835254"/>
    <lineage>
        <taxon>Bacteria</taxon>
        <taxon>Pseudomonadati</taxon>
        <taxon>Pseudomonadota</taxon>
        <taxon>Betaproteobacteria</taxon>
        <taxon>Burkholderiales</taxon>
        <taxon>Burkholderiaceae</taxon>
        <taxon>Polynucleobacter</taxon>
    </lineage>
</organism>
<dbReference type="STRING" id="1835254.CL55_00005970"/>
<evidence type="ECO:0008006" key="3">
    <source>
        <dbReference type="Google" id="ProtNLM"/>
    </source>
</evidence>
<dbReference type="InterPro" id="IPR007460">
    <property type="entry name" value="BrnT_toxin"/>
</dbReference>
<protein>
    <recommendedName>
        <fullName evidence="3">BrnT family toxin</fullName>
    </recommendedName>
</protein>